<dbReference type="HAMAP" id="MF_00201">
    <property type="entry name" value="RecO"/>
    <property type="match status" value="1"/>
</dbReference>
<dbReference type="Gene3D" id="1.20.1440.120">
    <property type="entry name" value="Recombination protein O, C-terminal domain"/>
    <property type="match status" value="1"/>
</dbReference>
<dbReference type="InterPro" id="IPR042242">
    <property type="entry name" value="RecO_C"/>
</dbReference>
<dbReference type="InterPro" id="IPR003717">
    <property type="entry name" value="RecO"/>
</dbReference>
<name>A0ABQ6HA78_9GAMM</name>
<comment type="caution">
    <text evidence="10">The sequence shown here is derived from an EMBL/GenBank/DDBJ whole genome shotgun (WGS) entry which is preliminary data.</text>
</comment>
<dbReference type="NCBIfam" id="TIGR00613">
    <property type="entry name" value="reco"/>
    <property type="match status" value="1"/>
</dbReference>
<dbReference type="RefSeq" id="WP_284296756.1">
    <property type="nucleotide sequence ID" value="NZ_BSSV01000002.1"/>
</dbReference>
<dbReference type="Proteomes" id="UP001157134">
    <property type="component" value="Unassembled WGS sequence"/>
</dbReference>
<dbReference type="SUPFAM" id="SSF57863">
    <property type="entry name" value="ArfGap/RecO-like zinc finger"/>
    <property type="match status" value="1"/>
</dbReference>
<evidence type="ECO:0000313" key="11">
    <source>
        <dbReference type="Proteomes" id="UP001157134"/>
    </source>
</evidence>
<dbReference type="PANTHER" id="PTHR33991:SF1">
    <property type="entry name" value="DNA REPAIR PROTEIN RECO"/>
    <property type="match status" value="1"/>
</dbReference>
<evidence type="ECO:0000259" key="9">
    <source>
        <dbReference type="Pfam" id="PF11967"/>
    </source>
</evidence>
<keyword evidence="11" id="KW-1185">Reference proteome</keyword>
<dbReference type="SUPFAM" id="SSF50249">
    <property type="entry name" value="Nucleic acid-binding proteins"/>
    <property type="match status" value="1"/>
</dbReference>
<dbReference type="Pfam" id="PF11967">
    <property type="entry name" value="RecO_N"/>
    <property type="match status" value="1"/>
</dbReference>
<dbReference type="PANTHER" id="PTHR33991">
    <property type="entry name" value="DNA REPAIR PROTEIN RECO"/>
    <property type="match status" value="1"/>
</dbReference>
<evidence type="ECO:0000256" key="4">
    <source>
        <dbReference type="ARBA" id="ARBA00022763"/>
    </source>
</evidence>
<gene>
    <name evidence="8 10" type="primary">recO</name>
    <name evidence="10" type="ORF">tloyanaT_12870</name>
</gene>
<organism evidence="10 11">
    <name type="scientific">Thalassotalea loyana</name>
    <dbReference type="NCBI Taxonomy" id="280483"/>
    <lineage>
        <taxon>Bacteria</taxon>
        <taxon>Pseudomonadati</taxon>
        <taxon>Pseudomonadota</taxon>
        <taxon>Gammaproteobacteria</taxon>
        <taxon>Alteromonadales</taxon>
        <taxon>Colwelliaceae</taxon>
        <taxon>Thalassotalea</taxon>
    </lineage>
</organism>
<sequence length="238" mass="27091">MATIIRGNMQETQQAYLLHSRPFKEHQLIIDLLTQNDGKVSAVISSGHSLKANKKGILQPFSRFTIQLSGRHQLKKASQLESLHQHKMLLGNSLYSGLYINELLVKLLPENIPCETLFEHYAQAIDCLDKSDTIEPILRKFEMQLLDELGFSLDFSVVSDSLNEQWQFIVEQGFVEANPSSKLPIFTRDDLLAIAVGNSTTPNSLNTHKILMRQMLNHLLGHKPLKSRELFMARDKKQ</sequence>
<dbReference type="InterPro" id="IPR012340">
    <property type="entry name" value="NA-bd_OB-fold"/>
</dbReference>
<accession>A0ABQ6HA78</accession>
<keyword evidence="4 8" id="KW-0227">DNA damage</keyword>
<evidence type="ECO:0000256" key="6">
    <source>
        <dbReference type="ARBA" id="ARBA00023204"/>
    </source>
</evidence>
<keyword evidence="5 8" id="KW-0233">DNA recombination</keyword>
<dbReference type="EMBL" id="BSSV01000002">
    <property type="protein sequence ID" value="GLX85035.1"/>
    <property type="molecule type" value="Genomic_DNA"/>
</dbReference>
<evidence type="ECO:0000256" key="1">
    <source>
        <dbReference type="ARBA" id="ARBA00003065"/>
    </source>
</evidence>
<comment type="function">
    <text evidence="1 8">Involved in DNA repair and RecF pathway recombination.</text>
</comment>
<evidence type="ECO:0000256" key="3">
    <source>
        <dbReference type="ARBA" id="ARBA00021310"/>
    </source>
</evidence>
<comment type="similarity">
    <text evidence="2 8">Belongs to the RecO family.</text>
</comment>
<dbReference type="Gene3D" id="2.40.50.140">
    <property type="entry name" value="Nucleic acid-binding proteins"/>
    <property type="match status" value="1"/>
</dbReference>
<dbReference type="Pfam" id="PF02565">
    <property type="entry name" value="RecO_C"/>
    <property type="match status" value="1"/>
</dbReference>
<evidence type="ECO:0000256" key="2">
    <source>
        <dbReference type="ARBA" id="ARBA00007452"/>
    </source>
</evidence>
<keyword evidence="6 8" id="KW-0234">DNA repair</keyword>
<evidence type="ECO:0000256" key="5">
    <source>
        <dbReference type="ARBA" id="ARBA00023172"/>
    </source>
</evidence>
<proteinExistence type="inferred from homology"/>
<evidence type="ECO:0000256" key="8">
    <source>
        <dbReference type="HAMAP-Rule" id="MF_00201"/>
    </source>
</evidence>
<evidence type="ECO:0000256" key="7">
    <source>
        <dbReference type="ARBA" id="ARBA00033409"/>
    </source>
</evidence>
<protein>
    <recommendedName>
        <fullName evidence="3 8">DNA repair protein RecO</fullName>
    </recommendedName>
    <alternativeName>
        <fullName evidence="7 8">Recombination protein O</fullName>
    </alternativeName>
</protein>
<dbReference type="InterPro" id="IPR022572">
    <property type="entry name" value="DNA_rep/recomb_RecO_N"/>
</dbReference>
<evidence type="ECO:0000313" key="10">
    <source>
        <dbReference type="EMBL" id="GLX85035.1"/>
    </source>
</evidence>
<feature type="domain" description="DNA replication/recombination mediator RecO N-terminal" evidence="9">
    <location>
        <begin position="9"/>
        <end position="84"/>
    </location>
</feature>
<dbReference type="InterPro" id="IPR037278">
    <property type="entry name" value="ARFGAP/RecO"/>
</dbReference>
<reference evidence="10 11" key="1">
    <citation type="submission" date="2023-03" db="EMBL/GenBank/DDBJ databases">
        <title>Thalassotalea loyana LMG 22536T draft genome sequence.</title>
        <authorList>
            <person name="Sawabe T."/>
        </authorList>
    </citation>
    <scope>NUCLEOTIDE SEQUENCE [LARGE SCALE GENOMIC DNA]</scope>
    <source>
        <strain evidence="10 11">LMG 22536</strain>
    </source>
</reference>